<evidence type="ECO:0000256" key="2">
    <source>
        <dbReference type="ARBA" id="ARBA00022448"/>
    </source>
</evidence>
<organism evidence="6 7">
    <name type="scientific">Pseudohalioglobus lutimaris</name>
    <dbReference type="NCBI Taxonomy" id="1737061"/>
    <lineage>
        <taxon>Bacteria</taxon>
        <taxon>Pseudomonadati</taxon>
        <taxon>Pseudomonadota</taxon>
        <taxon>Gammaproteobacteria</taxon>
        <taxon>Cellvibrionales</taxon>
        <taxon>Halieaceae</taxon>
        <taxon>Pseudohalioglobus</taxon>
    </lineage>
</organism>
<comment type="caution">
    <text evidence="6">The sequence shown here is derived from an EMBL/GenBank/DDBJ whole genome shotgun (WGS) entry which is preliminary data.</text>
</comment>
<dbReference type="SUPFAM" id="SSF89392">
    <property type="entry name" value="Prokaryotic lipoproteins and lipoprotein localization factors"/>
    <property type="match status" value="1"/>
</dbReference>
<dbReference type="Pfam" id="PF03548">
    <property type="entry name" value="LolA"/>
    <property type="match status" value="1"/>
</dbReference>
<protein>
    <submittedName>
        <fullName evidence="6">Outer membrane lipoprotein carrier protein LolA</fullName>
    </submittedName>
</protein>
<keyword evidence="4" id="KW-0653">Protein transport</keyword>
<evidence type="ECO:0000313" key="7">
    <source>
        <dbReference type="Proteomes" id="UP000235005"/>
    </source>
</evidence>
<dbReference type="PANTHER" id="PTHR35869">
    <property type="entry name" value="OUTER-MEMBRANE LIPOPROTEIN CARRIER PROTEIN"/>
    <property type="match status" value="1"/>
</dbReference>
<accession>A0A2N5X6T5</accession>
<keyword evidence="7" id="KW-1185">Reference proteome</keyword>
<dbReference type="OrthoDB" id="5730870at2"/>
<comment type="subunit">
    <text evidence="1">Monomer.</text>
</comment>
<gene>
    <name evidence="6" type="ORF">C0039_03020</name>
</gene>
<dbReference type="GO" id="GO:0015031">
    <property type="term" value="P:protein transport"/>
    <property type="evidence" value="ECO:0007669"/>
    <property type="project" value="UniProtKB-KW"/>
</dbReference>
<dbReference type="PANTHER" id="PTHR35869:SF1">
    <property type="entry name" value="OUTER-MEMBRANE LIPOPROTEIN CARRIER PROTEIN"/>
    <property type="match status" value="1"/>
</dbReference>
<keyword evidence="6" id="KW-0449">Lipoprotein</keyword>
<keyword evidence="2" id="KW-0813">Transport</keyword>
<evidence type="ECO:0000256" key="4">
    <source>
        <dbReference type="ARBA" id="ARBA00022927"/>
    </source>
</evidence>
<sequence length="237" mass="27026">METHMKNFCKTLFFTAIAAIGLAGNSALADGPKITWDLDDALKQVDRQADDFQTVMARVEVVRRDLGGSELSRERGTLFIDRKGRIRLDADAPEQRTYLVEKSTLYIHYPAQKRVEVYSLSRHKDRMEPFMRLGFTDSGKDLKDDYLLTSLGERDIGESRSLGLELTPEKEKQRAVMGKAQLWIDQASWMPAQQVLTASSKGEEITLTYTFVARNLELNPDLFSSKWPRGTDKQKMK</sequence>
<dbReference type="InterPro" id="IPR004564">
    <property type="entry name" value="OM_lipoprot_carrier_LolA-like"/>
</dbReference>
<reference evidence="6 7" key="1">
    <citation type="submission" date="2018-01" db="EMBL/GenBank/DDBJ databases">
        <title>The draft genome sequence of Halioglobus lutimaris HF004.</title>
        <authorList>
            <person name="Du Z.-J."/>
            <person name="Shi M.-J."/>
        </authorList>
    </citation>
    <scope>NUCLEOTIDE SEQUENCE [LARGE SCALE GENOMIC DNA]</scope>
    <source>
        <strain evidence="6 7">HF004</strain>
    </source>
</reference>
<evidence type="ECO:0000256" key="5">
    <source>
        <dbReference type="SAM" id="SignalP"/>
    </source>
</evidence>
<feature type="chain" id="PRO_5014814550" evidence="5">
    <location>
        <begin position="30"/>
        <end position="237"/>
    </location>
</feature>
<dbReference type="EMBL" id="PKUS01000002">
    <property type="protein sequence ID" value="PLW70194.1"/>
    <property type="molecule type" value="Genomic_DNA"/>
</dbReference>
<evidence type="ECO:0000313" key="6">
    <source>
        <dbReference type="EMBL" id="PLW70194.1"/>
    </source>
</evidence>
<dbReference type="Gene3D" id="2.50.20.10">
    <property type="entry name" value="Lipoprotein localisation LolA/LolB/LppX"/>
    <property type="match status" value="1"/>
</dbReference>
<dbReference type="Proteomes" id="UP000235005">
    <property type="component" value="Unassembled WGS sequence"/>
</dbReference>
<feature type="signal peptide" evidence="5">
    <location>
        <begin position="1"/>
        <end position="29"/>
    </location>
</feature>
<evidence type="ECO:0000256" key="3">
    <source>
        <dbReference type="ARBA" id="ARBA00022729"/>
    </source>
</evidence>
<proteinExistence type="predicted"/>
<keyword evidence="3 5" id="KW-0732">Signal</keyword>
<dbReference type="AlphaFoldDB" id="A0A2N5X6T5"/>
<evidence type="ECO:0000256" key="1">
    <source>
        <dbReference type="ARBA" id="ARBA00011245"/>
    </source>
</evidence>
<name>A0A2N5X6T5_9GAMM</name>
<dbReference type="InterPro" id="IPR029046">
    <property type="entry name" value="LolA/LolB/LppX"/>
</dbReference>
<dbReference type="CDD" id="cd16325">
    <property type="entry name" value="LolA"/>
    <property type="match status" value="1"/>
</dbReference>